<dbReference type="InterPro" id="IPR006016">
    <property type="entry name" value="UspA"/>
</dbReference>
<dbReference type="GO" id="GO:0016208">
    <property type="term" value="F:AMP binding"/>
    <property type="evidence" value="ECO:0007669"/>
    <property type="project" value="TreeGrafter"/>
</dbReference>
<organism evidence="2 3">
    <name type="scientific">Musa balbisiana</name>
    <name type="common">Banana</name>
    <dbReference type="NCBI Taxonomy" id="52838"/>
    <lineage>
        <taxon>Eukaryota</taxon>
        <taxon>Viridiplantae</taxon>
        <taxon>Streptophyta</taxon>
        <taxon>Embryophyta</taxon>
        <taxon>Tracheophyta</taxon>
        <taxon>Spermatophyta</taxon>
        <taxon>Magnoliopsida</taxon>
        <taxon>Liliopsida</taxon>
        <taxon>Zingiberales</taxon>
        <taxon>Musaceae</taxon>
        <taxon>Musa</taxon>
    </lineage>
</organism>
<sequence length="265" mass="29462">MASSSSAREEARPTRIMIGVNESSIRGYPHPSISSRTAFDWTLQKIVRSNAAGFKLLFLHVQIPDEDGFDDMDSIYASPDDFQSMHQKEKIRGIHLLQYFVEHCHQLGIQCEAWIRKGDPKEVICQEVKKVLPDILVVGSRGLGPFQSLEAYVVQGLAHMLSLWVGLERHVAKLGLGMCNAARHNPTLEAHGQSNQPNVDIQPIVLSLMVDKCNAHDPIGLLCSDPELNLVFVGTVSEYLVKHVDCPVVTIKRKADEAPHDPIDD</sequence>
<evidence type="ECO:0000259" key="1">
    <source>
        <dbReference type="Pfam" id="PF00582"/>
    </source>
</evidence>
<gene>
    <name evidence="2" type="ORF">C4D60_Mb08t15950</name>
</gene>
<dbReference type="CDD" id="cd23659">
    <property type="entry name" value="USP_At3g01520-like"/>
    <property type="match status" value="1"/>
</dbReference>
<dbReference type="Gene3D" id="3.40.50.620">
    <property type="entry name" value="HUPs"/>
    <property type="match status" value="2"/>
</dbReference>
<dbReference type="SUPFAM" id="SSF52402">
    <property type="entry name" value="Adenine nucleotide alpha hydrolases-like"/>
    <property type="match status" value="1"/>
</dbReference>
<dbReference type="Pfam" id="PF00582">
    <property type="entry name" value="Usp"/>
    <property type="match status" value="1"/>
</dbReference>
<accession>A0A4S8K455</accession>
<proteinExistence type="predicted"/>
<name>A0A4S8K455_MUSBA</name>
<evidence type="ECO:0000313" key="2">
    <source>
        <dbReference type="EMBL" id="THU69584.1"/>
    </source>
</evidence>
<dbReference type="InterPro" id="IPR014729">
    <property type="entry name" value="Rossmann-like_a/b/a_fold"/>
</dbReference>
<evidence type="ECO:0000313" key="3">
    <source>
        <dbReference type="Proteomes" id="UP000317650"/>
    </source>
</evidence>
<dbReference type="PANTHER" id="PTHR47710:SF1">
    <property type="entry name" value="ADENINE NUCLEOTIDE ALPHA HYDROLASES-LIKE SUPERFAMILY PROTEIN"/>
    <property type="match status" value="1"/>
</dbReference>
<dbReference type="FunFam" id="3.40.50.620:FF:000142">
    <property type="entry name" value="Universal stress protein A-like protein"/>
    <property type="match status" value="1"/>
</dbReference>
<reference evidence="2 3" key="1">
    <citation type="journal article" date="2019" name="Nat. Plants">
        <title>Genome sequencing of Musa balbisiana reveals subgenome evolution and function divergence in polyploid bananas.</title>
        <authorList>
            <person name="Yao X."/>
        </authorList>
    </citation>
    <scope>NUCLEOTIDE SEQUENCE [LARGE SCALE GENOMIC DNA]</scope>
    <source>
        <strain evidence="3">cv. DH-PKW</strain>
        <tissue evidence="2">Leaves</tissue>
    </source>
</reference>
<keyword evidence="3" id="KW-1185">Reference proteome</keyword>
<dbReference type="PANTHER" id="PTHR47710">
    <property type="entry name" value="ADENINE NUCLEOTIDE ALPHA HYDROLASES-LIKE SUPERFAMILY PROTEIN"/>
    <property type="match status" value="1"/>
</dbReference>
<dbReference type="STRING" id="52838.A0A4S8K455"/>
<dbReference type="Proteomes" id="UP000317650">
    <property type="component" value="Chromosome 8"/>
</dbReference>
<dbReference type="EMBL" id="PYDT01000002">
    <property type="protein sequence ID" value="THU69584.1"/>
    <property type="molecule type" value="Genomic_DNA"/>
</dbReference>
<feature type="domain" description="UspA" evidence="1">
    <location>
        <begin position="32"/>
        <end position="147"/>
    </location>
</feature>
<protein>
    <recommendedName>
        <fullName evidence="1">UspA domain-containing protein</fullName>
    </recommendedName>
</protein>
<dbReference type="AlphaFoldDB" id="A0A4S8K455"/>
<comment type="caution">
    <text evidence="2">The sequence shown here is derived from an EMBL/GenBank/DDBJ whole genome shotgun (WGS) entry which is preliminary data.</text>
</comment>
<dbReference type="InterPro" id="IPR044187">
    <property type="entry name" value="At3g01520-like_plant"/>
</dbReference>